<accession>A0A9D1FL45</accession>
<gene>
    <name evidence="4" type="ORF">IAB51_01730</name>
</gene>
<dbReference type="Gene3D" id="1.10.132.50">
    <property type="entry name" value="ATP synthase (C/AC39) subunit, domain 3"/>
    <property type="match status" value="1"/>
</dbReference>
<reference evidence="4" key="1">
    <citation type="submission" date="2020-10" db="EMBL/GenBank/DDBJ databases">
        <authorList>
            <person name="Gilroy R."/>
        </authorList>
    </citation>
    <scope>NUCLEOTIDE SEQUENCE</scope>
    <source>
        <strain evidence="4">CHK199-13235</strain>
    </source>
</reference>
<dbReference type="InterPro" id="IPR050873">
    <property type="entry name" value="V-ATPase_V0D/AC39_subunit"/>
</dbReference>
<dbReference type="SUPFAM" id="SSF103486">
    <property type="entry name" value="V-type ATP synthase subunit C"/>
    <property type="match status" value="1"/>
</dbReference>
<evidence type="ECO:0000313" key="4">
    <source>
        <dbReference type="EMBL" id="HIS75507.1"/>
    </source>
</evidence>
<dbReference type="Pfam" id="PF01992">
    <property type="entry name" value="vATP-synt_AC39"/>
    <property type="match status" value="1"/>
</dbReference>
<organism evidence="4 5">
    <name type="scientific">Candidatus Merdivicinus excrementipullorum</name>
    <dbReference type="NCBI Taxonomy" id="2840867"/>
    <lineage>
        <taxon>Bacteria</taxon>
        <taxon>Bacillati</taxon>
        <taxon>Bacillota</taxon>
        <taxon>Clostridia</taxon>
        <taxon>Eubacteriales</taxon>
        <taxon>Oscillospiraceae</taxon>
        <taxon>Oscillospiraceae incertae sedis</taxon>
        <taxon>Candidatus Merdivicinus</taxon>
    </lineage>
</organism>
<dbReference type="InterPro" id="IPR036079">
    <property type="entry name" value="ATPase_csu/dsu_sf"/>
</dbReference>
<evidence type="ECO:0000256" key="1">
    <source>
        <dbReference type="ARBA" id="ARBA00006709"/>
    </source>
</evidence>
<sequence>MEKVSYPFAVGRIRALEGKLIDAARWARLREADRAEAVRLLAEIGYGGGTARDDPEQMIRAEEEETRREIAALSPAPVWTDLFLLPIDAHNLKACWKGKRLGQDVSRLLTDGGTVPAQVMRISVEAGEHSLLPEAFQKALEREYEGLLDFSAAVDRAVFEQVRIVLKKKKNPLLSRYFAAQADFTNALSVLRASALRWNTEEFARMLVPGGTIPPEAFSEALASGQPLPALSRGDFSSAMERVLTEYGADGSLTGAERRFAEERISLLAGGGDDPFSIGPIVCYLLRRQTEARELRALFVKKA</sequence>
<dbReference type="Proteomes" id="UP000824002">
    <property type="component" value="Unassembled WGS sequence"/>
</dbReference>
<keyword evidence="3" id="KW-0406">Ion transport</keyword>
<dbReference type="InterPro" id="IPR044911">
    <property type="entry name" value="V-type_ATPase_csu/dsu_dom_3"/>
</dbReference>
<dbReference type="InterPro" id="IPR035067">
    <property type="entry name" value="V-type_ATPase_csu/dsu"/>
</dbReference>
<dbReference type="PANTHER" id="PTHR38682:SF1">
    <property type="entry name" value="V-TYPE ATP SYNTHASE SUBUNIT C"/>
    <property type="match status" value="1"/>
</dbReference>
<comment type="similarity">
    <text evidence="1">Belongs to the V-ATPase V0D/AC39 subunit family.</text>
</comment>
<name>A0A9D1FL45_9FIRM</name>
<dbReference type="Gene3D" id="1.20.1690.10">
    <property type="entry name" value="V-type ATP synthase subunit C domain"/>
    <property type="match status" value="2"/>
</dbReference>
<dbReference type="PANTHER" id="PTHR38682">
    <property type="entry name" value="V-TYPE ATP SYNTHASE SUBUNIT C"/>
    <property type="match status" value="1"/>
</dbReference>
<dbReference type="EMBL" id="DVJP01000016">
    <property type="protein sequence ID" value="HIS75507.1"/>
    <property type="molecule type" value="Genomic_DNA"/>
</dbReference>
<keyword evidence="2" id="KW-0813">Transport</keyword>
<dbReference type="InterPro" id="IPR002843">
    <property type="entry name" value="ATPase_V0-cplx_csu/dsu"/>
</dbReference>
<proteinExistence type="inferred from homology"/>
<evidence type="ECO:0000256" key="3">
    <source>
        <dbReference type="ARBA" id="ARBA00023065"/>
    </source>
</evidence>
<evidence type="ECO:0000256" key="2">
    <source>
        <dbReference type="ARBA" id="ARBA00022448"/>
    </source>
</evidence>
<dbReference type="GO" id="GO:0046961">
    <property type="term" value="F:proton-transporting ATPase activity, rotational mechanism"/>
    <property type="evidence" value="ECO:0007669"/>
    <property type="project" value="InterPro"/>
</dbReference>
<reference evidence="4" key="2">
    <citation type="journal article" date="2021" name="PeerJ">
        <title>Extensive microbial diversity within the chicken gut microbiome revealed by metagenomics and culture.</title>
        <authorList>
            <person name="Gilroy R."/>
            <person name="Ravi A."/>
            <person name="Getino M."/>
            <person name="Pursley I."/>
            <person name="Horton D.L."/>
            <person name="Alikhan N.F."/>
            <person name="Baker D."/>
            <person name="Gharbi K."/>
            <person name="Hall N."/>
            <person name="Watson M."/>
            <person name="Adriaenssens E.M."/>
            <person name="Foster-Nyarko E."/>
            <person name="Jarju S."/>
            <person name="Secka A."/>
            <person name="Antonio M."/>
            <person name="Oren A."/>
            <person name="Chaudhuri R.R."/>
            <person name="La Ragione R."/>
            <person name="Hildebrand F."/>
            <person name="Pallen M.J."/>
        </authorList>
    </citation>
    <scope>NUCLEOTIDE SEQUENCE</scope>
    <source>
        <strain evidence="4">CHK199-13235</strain>
    </source>
</reference>
<comment type="caution">
    <text evidence="4">The sequence shown here is derived from an EMBL/GenBank/DDBJ whole genome shotgun (WGS) entry which is preliminary data.</text>
</comment>
<protein>
    <submittedName>
        <fullName evidence="4">V-type ATPase subunit</fullName>
    </submittedName>
</protein>
<dbReference type="AlphaFoldDB" id="A0A9D1FL45"/>
<evidence type="ECO:0000313" key="5">
    <source>
        <dbReference type="Proteomes" id="UP000824002"/>
    </source>
</evidence>